<dbReference type="EMBL" id="JAIWYP010000006">
    <property type="protein sequence ID" value="KAH3812300.1"/>
    <property type="molecule type" value="Genomic_DNA"/>
</dbReference>
<reference evidence="1" key="1">
    <citation type="journal article" date="2019" name="bioRxiv">
        <title>The Genome of the Zebra Mussel, Dreissena polymorpha: A Resource for Invasive Species Research.</title>
        <authorList>
            <person name="McCartney M.A."/>
            <person name="Auch B."/>
            <person name="Kono T."/>
            <person name="Mallez S."/>
            <person name="Zhang Y."/>
            <person name="Obille A."/>
            <person name="Becker A."/>
            <person name="Abrahante J.E."/>
            <person name="Garbe J."/>
            <person name="Badalamenti J.P."/>
            <person name="Herman A."/>
            <person name="Mangelson H."/>
            <person name="Liachko I."/>
            <person name="Sullivan S."/>
            <person name="Sone E.D."/>
            <person name="Koren S."/>
            <person name="Silverstein K.A.T."/>
            <person name="Beckman K.B."/>
            <person name="Gohl D.M."/>
        </authorList>
    </citation>
    <scope>NUCLEOTIDE SEQUENCE</scope>
    <source>
        <strain evidence="1">Duluth1</strain>
        <tissue evidence="1">Whole animal</tissue>
    </source>
</reference>
<keyword evidence="2" id="KW-1185">Reference proteome</keyword>
<protein>
    <submittedName>
        <fullName evidence="1">Uncharacterized protein</fullName>
    </submittedName>
</protein>
<evidence type="ECO:0000313" key="1">
    <source>
        <dbReference type="EMBL" id="KAH3812300.1"/>
    </source>
</evidence>
<sequence>MKSDQPSTSRGNTGEEVRCLTGQVPAGNTGEEVAFPACMTGFEVGRGCLNVGMEFFFSLPKAKGNIELAFSVCQSVRQSVGPSGVKLLRAISQTLYKISTRN</sequence>
<name>A0A9D4JHN3_DREPO</name>
<dbReference type="Proteomes" id="UP000828390">
    <property type="component" value="Unassembled WGS sequence"/>
</dbReference>
<gene>
    <name evidence="1" type="ORF">DPMN_140728</name>
</gene>
<reference evidence="1" key="2">
    <citation type="submission" date="2020-11" db="EMBL/GenBank/DDBJ databases">
        <authorList>
            <person name="McCartney M.A."/>
            <person name="Auch B."/>
            <person name="Kono T."/>
            <person name="Mallez S."/>
            <person name="Becker A."/>
            <person name="Gohl D.M."/>
            <person name="Silverstein K.A.T."/>
            <person name="Koren S."/>
            <person name="Bechman K.B."/>
            <person name="Herman A."/>
            <person name="Abrahante J.E."/>
            <person name="Garbe J."/>
        </authorList>
    </citation>
    <scope>NUCLEOTIDE SEQUENCE</scope>
    <source>
        <strain evidence="1">Duluth1</strain>
        <tissue evidence="1">Whole animal</tissue>
    </source>
</reference>
<proteinExistence type="predicted"/>
<accession>A0A9D4JHN3</accession>
<evidence type="ECO:0000313" key="2">
    <source>
        <dbReference type="Proteomes" id="UP000828390"/>
    </source>
</evidence>
<organism evidence="1 2">
    <name type="scientific">Dreissena polymorpha</name>
    <name type="common">Zebra mussel</name>
    <name type="synonym">Mytilus polymorpha</name>
    <dbReference type="NCBI Taxonomy" id="45954"/>
    <lineage>
        <taxon>Eukaryota</taxon>
        <taxon>Metazoa</taxon>
        <taxon>Spiralia</taxon>
        <taxon>Lophotrochozoa</taxon>
        <taxon>Mollusca</taxon>
        <taxon>Bivalvia</taxon>
        <taxon>Autobranchia</taxon>
        <taxon>Heteroconchia</taxon>
        <taxon>Euheterodonta</taxon>
        <taxon>Imparidentia</taxon>
        <taxon>Neoheterodontei</taxon>
        <taxon>Myida</taxon>
        <taxon>Dreissenoidea</taxon>
        <taxon>Dreissenidae</taxon>
        <taxon>Dreissena</taxon>
    </lineage>
</organism>
<comment type="caution">
    <text evidence="1">The sequence shown here is derived from an EMBL/GenBank/DDBJ whole genome shotgun (WGS) entry which is preliminary data.</text>
</comment>
<dbReference type="AlphaFoldDB" id="A0A9D4JHN3"/>